<reference evidence="2" key="2">
    <citation type="journal article" date="2023" name="Proc. Natl. Acad. Sci. U.S.A.">
        <title>A global phylogenomic analysis of the shiitake genus Lentinula.</title>
        <authorList>
            <person name="Sierra-Patev S."/>
            <person name="Min B."/>
            <person name="Naranjo-Ortiz M."/>
            <person name="Looney B."/>
            <person name="Konkel Z."/>
            <person name="Slot J.C."/>
            <person name="Sakamoto Y."/>
            <person name="Steenwyk J.L."/>
            <person name="Rokas A."/>
            <person name="Carro J."/>
            <person name="Camarero S."/>
            <person name="Ferreira P."/>
            <person name="Molpeceres G."/>
            <person name="Ruiz-Duenas F.J."/>
            <person name="Serrano A."/>
            <person name="Henrissat B."/>
            <person name="Drula E."/>
            <person name="Hughes K.W."/>
            <person name="Mata J.L."/>
            <person name="Ishikawa N.K."/>
            <person name="Vargas-Isla R."/>
            <person name="Ushijima S."/>
            <person name="Smith C.A."/>
            <person name="Donoghue J."/>
            <person name="Ahrendt S."/>
            <person name="Andreopoulos W."/>
            <person name="He G."/>
            <person name="LaButti K."/>
            <person name="Lipzen A."/>
            <person name="Ng V."/>
            <person name="Riley R."/>
            <person name="Sandor L."/>
            <person name="Barry K."/>
            <person name="Martinez A.T."/>
            <person name="Xiao Y."/>
            <person name="Gibbons J.G."/>
            <person name="Terashima K."/>
            <person name="Grigoriev I.V."/>
            <person name="Hibbett D."/>
        </authorList>
    </citation>
    <scope>NUCLEOTIDE SEQUENCE</scope>
    <source>
        <strain evidence="2">ET3784</strain>
    </source>
</reference>
<feature type="compositionally biased region" description="Polar residues" evidence="1">
    <location>
        <begin position="64"/>
        <end position="94"/>
    </location>
</feature>
<name>A0AA38MQP7_9AGAR</name>
<protein>
    <submittedName>
        <fullName evidence="2">Uncharacterized protein</fullName>
    </submittedName>
</protein>
<evidence type="ECO:0000313" key="3">
    <source>
        <dbReference type="Proteomes" id="UP001176059"/>
    </source>
</evidence>
<evidence type="ECO:0000256" key="1">
    <source>
        <dbReference type="SAM" id="MobiDB-lite"/>
    </source>
</evidence>
<organism evidence="2 3">
    <name type="scientific">Lentinula guzmanii</name>
    <dbReference type="NCBI Taxonomy" id="2804957"/>
    <lineage>
        <taxon>Eukaryota</taxon>
        <taxon>Fungi</taxon>
        <taxon>Dikarya</taxon>
        <taxon>Basidiomycota</taxon>
        <taxon>Agaricomycotina</taxon>
        <taxon>Agaricomycetes</taxon>
        <taxon>Agaricomycetidae</taxon>
        <taxon>Agaricales</taxon>
        <taxon>Marasmiineae</taxon>
        <taxon>Omphalotaceae</taxon>
        <taxon>Lentinula</taxon>
    </lineage>
</organism>
<sequence>MEHWIKITQLLWRALLHKSTEDQPTELVRSDIPVEIVEHAASFVKFGEALQKLQDLCQLPRPTSAKSRSHTASSNSTVSNYHRGSLPSSVRTQLTPPSPTPTSKTHSTSQSKKGKGNGNATHRNIFSFSVRRPGSTLHRSTIFTPTPASLIREQYLSSTVDSSASLVSKFLSRKANINFQKMKNQMKGLPGLRWKKAREPVRSISDS</sequence>
<gene>
    <name evidence="2" type="ORF">DFJ43DRAFT_1104888</name>
</gene>
<reference evidence="2" key="1">
    <citation type="submission" date="2022-08" db="EMBL/GenBank/DDBJ databases">
        <authorList>
            <consortium name="DOE Joint Genome Institute"/>
            <person name="Min B."/>
            <person name="Sierra-Patev S."/>
            <person name="Naranjo-Ortiz M."/>
            <person name="Looney B."/>
            <person name="Konkel Z."/>
            <person name="Slot J.C."/>
            <person name="Sakamoto Y."/>
            <person name="Steenwyk J.L."/>
            <person name="Rokas A."/>
            <person name="Carro J."/>
            <person name="Camarero S."/>
            <person name="Ferreira P."/>
            <person name="Molpeceres G."/>
            <person name="Ruiz-duenas F.J."/>
            <person name="Serrano A."/>
            <person name="Henrissat B."/>
            <person name="Drula E."/>
            <person name="Hughes K.W."/>
            <person name="Mata J.L."/>
            <person name="Ishikawa N.K."/>
            <person name="Vargas-Isla R."/>
            <person name="Ushijima S."/>
            <person name="Smith C.A."/>
            <person name="Ahrendt S."/>
            <person name="Andreopoulos W."/>
            <person name="He G."/>
            <person name="LaButti K."/>
            <person name="Lipzen A."/>
            <person name="Ng V."/>
            <person name="Riley R."/>
            <person name="Sandor L."/>
            <person name="Barry K."/>
            <person name="Martinez A.T."/>
            <person name="Xiao Y."/>
            <person name="Gibbons J.G."/>
            <person name="Terashima K."/>
            <person name="Hibbett D.S."/>
            <person name="Grigoriev I.V."/>
        </authorList>
    </citation>
    <scope>NUCLEOTIDE SEQUENCE</scope>
    <source>
        <strain evidence="2">ET3784</strain>
    </source>
</reference>
<dbReference type="Proteomes" id="UP001176059">
    <property type="component" value="Unassembled WGS sequence"/>
</dbReference>
<keyword evidence="3" id="KW-1185">Reference proteome</keyword>
<feature type="region of interest" description="Disordered" evidence="1">
    <location>
        <begin position="61"/>
        <end position="123"/>
    </location>
</feature>
<feature type="compositionally biased region" description="Low complexity" evidence="1">
    <location>
        <begin position="101"/>
        <end position="111"/>
    </location>
</feature>
<dbReference type="EMBL" id="JANVFO010000097">
    <property type="protein sequence ID" value="KAJ3713718.1"/>
    <property type="molecule type" value="Genomic_DNA"/>
</dbReference>
<proteinExistence type="predicted"/>
<comment type="caution">
    <text evidence="2">The sequence shown here is derived from an EMBL/GenBank/DDBJ whole genome shotgun (WGS) entry which is preliminary data.</text>
</comment>
<evidence type="ECO:0000313" key="2">
    <source>
        <dbReference type="EMBL" id="KAJ3713718.1"/>
    </source>
</evidence>
<dbReference type="AlphaFoldDB" id="A0AA38MQP7"/>
<accession>A0AA38MQP7</accession>